<organism evidence="1 2">
    <name type="scientific">Chlorobium limicola (strain DSM 245 / NBRC 103803 / 6330)</name>
    <dbReference type="NCBI Taxonomy" id="290315"/>
    <lineage>
        <taxon>Bacteria</taxon>
        <taxon>Pseudomonadati</taxon>
        <taxon>Chlorobiota</taxon>
        <taxon>Chlorobiia</taxon>
        <taxon>Chlorobiales</taxon>
        <taxon>Chlorobiaceae</taxon>
        <taxon>Chlorobium/Pelodictyon group</taxon>
        <taxon>Chlorobium</taxon>
    </lineage>
</organism>
<evidence type="ECO:0000313" key="1">
    <source>
        <dbReference type="EMBL" id="ACD90225.1"/>
    </source>
</evidence>
<dbReference type="AlphaFoldDB" id="B3ECF0"/>
<name>B3ECF0_CHLL2</name>
<accession>B3ECF0</accession>
<dbReference type="STRING" id="290315.Clim_1156"/>
<proteinExistence type="predicted"/>
<dbReference type="HOGENOM" id="CLU_3115997_0_0_10"/>
<gene>
    <name evidence="1" type="ordered locus">Clim_1156</name>
</gene>
<evidence type="ECO:0000313" key="2">
    <source>
        <dbReference type="Proteomes" id="UP000008841"/>
    </source>
</evidence>
<reference evidence="1 2" key="1">
    <citation type="submission" date="2008-05" db="EMBL/GenBank/DDBJ databases">
        <title>Complete sequence of Chlorobium limicola DSM 245.</title>
        <authorList>
            <consortium name="US DOE Joint Genome Institute"/>
            <person name="Lucas S."/>
            <person name="Copeland A."/>
            <person name="Lapidus A."/>
            <person name="Glavina del Rio T."/>
            <person name="Dalin E."/>
            <person name="Tice H."/>
            <person name="Bruce D."/>
            <person name="Goodwin L."/>
            <person name="Pitluck S."/>
            <person name="Schmutz J."/>
            <person name="Larimer F."/>
            <person name="Land M."/>
            <person name="Hauser L."/>
            <person name="Kyrpides N."/>
            <person name="Ovchinnikova G."/>
            <person name="Zhao F."/>
            <person name="Li T."/>
            <person name="Liu Z."/>
            <person name="Overmann J."/>
            <person name="Bryant D.A."/>
            <person name="Richardson P."/>
        </authorList>
    </citation>
    <scope>NUCLEOTIDE SEQUENCE [LARGE SCALE GENOMIC DNA]</scope>
    <source>
        <strain evidence="2">DSM 245 / NBRC 103803 / 6330</strain>
    </source>
</reference>
<protein>
    <submittedName>
        <fullName evidence="1">Uncharacterized protein</fullName>
    </submittedName>
</protein>
<sequence>MTGLGSLVRYFLNLDFCVGADVRSLRLLEIIAAVIRGVPFNYGKLFFCLS</sequence>
<dbReference type="EMBL" id="CP001097">
    <property type="protein sequence ID" value="ACD90225.1"/>
    <property type="molecule type" value="Genomic_DNA"/>
</dbReference>
<dbReference type="Proteomes" id="UP000008841">
    <property type="component" value="Chromosome"/>
</dbReference>
<dbReference type="KEGG" id="cli:Clim_1156"/>